<dbReference type="EMBL" id="JYDH01000115">
    <property type="protein sequence ID" value="KRY31605.1"/>
    <property type="molecule type" value="Genomic_DNA"/>
</dbReference>
<protein>
    <submittedName>
        <fullName evidence="1">Uncharacterized protein</fullName>
    </submittedName>
</protein>
<keyword evidence="2" id="KW-1185">Reference proteome</keyword>
<comment type="caution">
    <text evidence="1">The sequence shown here is derived from an EMBL/GenBank/DDBJ whole genome shotgun (WGS) entry which is preliminary data.</text>
</comment>
<evidence type="ECO:0000313" key="2">
    <source>
        <dbReference type="Proteomes" id="UP000054776"/>
    </source>
</evidence>
<dbReference type="InParanoid" id="A0A0V1B3J1"/>
<gene>
    <name evidence="1" type="ORF">T01_10539</name>
</gene>
<sequence length="74" mass="8496">MEPVQGEHSLCRLLDNPESYITRCVSCAFLLPFLPAWIDHQDVPHPNNPTSYPRQQSIRGLRTKTTATLKCFVR</sequence>
<name>A0A0V1B3J1_TRISP</name>
<accession>A0A0V1B3J1</accession>
<proteinExistence type="predicted"/>
<evidence type="ECO:0000313" key="1">
    <source>
        <dbReference type="EMBL" id="KRY31605.1"/>
    </source>
</evidence>
<dbReference type="AlphaFoldDB" id="A0A0V1B3J1"/>
<organism evidence="1 2">
    <name type="scientific">Trichinella spiralis</name>
    <name type="common">Trichina worm</name>
    <dbReference type="NCBI Taxonomy" id="6334"/>
    <lineage>
        <taxon>Eukaryota</taxon>
        <taxon>Metazoa</taxon>
        <taxon>Ecdysozoa</taxon>
        <taxon>Nematoda</taxon>
        <taxon>Enoplea</taxon>
        <taxon>Dorylaimia</taxon>
        <taxon>Trichinellida</taxon>
        <taxon>Trichinellidae</taxon>
        <taxon>Trichinella</taxon>
    </lineage>
</organism>
<dbReference type="Proteomes" id="UP000054776">
    <property type="component" value="Unassembled WGS sequence"/>
</dbReference>
<reference evidence="1 2" key="1">
    <citation type="submission" date="2015-01" db="EMBL/GenBank/DDBJ databases">
        <title>Evolution of Trichinella species and genotypes.</title>
        <authorList>
            <person name="Korhonen P.K."/>
            <person name="Edoardo P."/>
            <person name="Giuseppe L.R."/>
            <person name="Gasser R.B."/>
        </authorList>
    </citation>
    <scope>NUCLEOTIDE SEQUENCE [LARGE SCALE GENOMIC DNA]</scope>
    <source>
        <strain evidence="1">ISS3</strain>
    </source>
</reference>